<keyword evidence="3" id="KW-0675">Receptor</keyword>
<evidence type="ECO:0000313" key="4">
    <source>
        <dbReference type="Proteomes" id="UP000199476"/>
    </source>
</evidence>
<organism evidence="3 4">
    <name type="scientific">Halarsenatibacter silvermanii</name>
    <dbReference type="NCBI Taxonomy" id="321763"/>
    <lineage>
        <taxon>Bacteria</taxon>
        <taxon>Bacillati</taxon>
        <taxon>Bacillota</taxon>
        <taxon>Clostridia</taxon>
        <taxon>Halanaerobiales</taxon>
        <taxon>Halarsenatibacteraceae</taxon>
        <taxon>Halarsenatibacter</taxon>
    </lineage>
</organism>
<feature type="chain" id="PRO_5011678689" evidence="2">
    <location>
        <begin position="29"/>
        <end position="316"/>
    </location>
</feature>
<dbReference type="OrthoDB" id="8881899at2"/>
<dbReference type="Pfam" id="PF03401">
    <property type="entry name" value="TctC"/>
    <property type="match status" value="1"/>
</dbReference>
<feature type="signal peptide" evidence="2">
    <location>
        <begin position="1"/>
        <end position="28"/>
    </location>
</feature>
<comment type="similarity">
    <text evidence="1">Belongs to the UPF0065 (bug) family.</text>
</comment>
<reference evidence="3 4" key="1">
    <citation type="submission" date="2016-10" db="EMBL/GenBank/DDBJ databases">
        <authorList>
            <person name="de Groot N.N."/>
        </authorList>
    </citation>
    <scope>NUCLEOTIDE SEQUENCE [LARGE SCALE GENOMIC DNA]</scope>
    <source>
        <strain evidence="3 4">SLAS-1</strain>
    </source>
</reference>
<proteinExistence type="inferred from homology"/>
<dbReference type="PANTHER" id="PTHR42928:SF5">
    <property type="entry name" value="BLR1237 PROTEIN"/>
    <property type="match status" value="1"/>
</dbReference>
<dbReference type="AlphaFoldDB" id="A0A1G9RJ49"/>
<dbReference type="InterPro" id="IPR005064">
    <property type="entry name" value="BUG"/>
</dbReference>
<dbReference type="RefSeq" id="WP_089761458.1">
    <property type="nucleotide sequence ID" value="NZ_FNGO01000022.1"/>
</dbReference>
<evidence type="ECO:0000256" key="2">
    <source>
        <dbReference type="SAM" id="SignalP"/>
    </source>
</evidence>
<dbReference type="Proteomes" id="UP000199476">
    <property type="component" value="Unassembled WGS sequence"/>
</dbReference>
<dbReference type="Gene3D" id="3.40.190.10">
    <property type="entry name" value="Periplasmic binding protein-like II"/>
    <property type="match status" value="1"/>
</dbReference>
<evidence type="ECO:0000256" key="1">
    <source>
        <dbReference type="ARBA" id="ARBA00006987"/>
    </source>
</evidence>
<dbReference type="PANTHER" id="PTHR42928">
    <property type="entry name" value="TRICARBOXYLATE-BINDING PROTEIN"/>
    <property type="match status" value="1"/>
</dbReference>
<dbReference type="CDD" id="cd07012">
    <property type="entry name" value="PBP2_Bug_TTT"/>
    <property type="match status" value="1"/>
</dbReference>
<dbReference type="Gene3D" id="3.40.190.150">
    <property type="entry name" value="Bordetella uptake gene, domain 1"/>
    <property type="match status" value="1"/>
</dbReference>
<dbReference type="STRING" id="321763.SAMN04488692_12224"/>
<protein>
    <submittedName>
        <fullName evidence="3">Tripartite-type tricarboxylate transporter, receptor component TctC</fullName>
    </submittedName>
</protein>
<dbReference type="InterPro" id="IPR042100">
    <property type="entry name" value="Bug_dom1"/>
</dbReference>
<dbReference type="PIRSF" id="PIRSF017082">
    <property type="entry name" value="YflP"/>
    <property type="match status" value="1"/>
</dbReference>
<name>A0A1G9RJ49_9FIRM</name>
<sequence>MLRNICKTGFVFLLATALVITFGFTAAAEEFPEDAIEFTVPWSPGGGSDTLMRIVANHMEDKLDTNIVIHNRPGASGTVGLAEHYDEPNDGYYIGQVHDGLIVSHYAGVTDLNYDDFEMVAGITNSPQYLAAAEHTPYDTFPEFVEYAQENPGEITAGVTMQGIPQAWMVMLEEALDTDFNYVGYEGTGERVEALAGGHVDIVPVDYASGYEYVEGGYFDFIAQGAEERQDELPDLKTFQEHGYDVTWGIVRALVAPSGTSQEKIEVYESALASLAEREDFQQAIDDAGAQVMYLDSAELEEYYSSLDELVREMDF</sequence>
<dbReference type="EMBL" id="FNGO01000022">
    <property type="protein sequence ID" value="SDM23244.1"/>
    <property type="molecule type" value="Genomic_DNA"/>
</dbReference>
<keyword evidence="2" id="KW-0732">Signal</keyword>
<gene>
    <name evidence="3" type="ORF">SAMN04488692_12224</name>
</gene>
<accession>A0A1G9RJ49</accession>
<keyword evidence="4" id="KW-1185">Reference proteome</keyword>
<evidence type="ECO:0000313" key="3">
    <source>
        <dbReference type="EMBL" id="SDM23244.1"/>
    </source>
</evidence>